<dbReference type="Proteomes" id="UP000234254">
    <property type="component" value="Unassembled WGS sequence"/>
</dbReference>
<accession>A0A2I1DBR8</accession>
<dbReference type="AlphaFoldDB" id="A0A2I1DBR8"/>
<reference evidence="1" key="1">
    <citation type="submission" date="2016-12" db="EMBL/GenBank/DDBJ databases">
        <title>The genomes of Aspergillus section Nigri reveals drivers in fungal speciation.</title>
        <authorList>
            <consortium name="DOE Joint Genome Institute"/>
            <person name="Vesth T.C."/>
            <person name="Nybo J."/>
            <person name="Theobald S."/>
            <person name="Brandl J."/>
            <person name="Frisvad J.C."/>
            <person name="Nielsen K.F."/>
            <person name="Lyhne E.K."/>
            <person name="Kogle M.E."/>
            <person name="Kuo A."/>
            <person name="Riley R."/>
            <person name="Clum A."/>
            <person name="Nolan M."/>
            <person name="Lipzen A."/>
            <person name="Salamov A."/>
            <person name="Henrissat B."/>
            <person name="Wiebenga A."/>
            <person name="De vries R.P."/>
            <person name="Grigoriev I.V."/>
            <person name="Mortensen U.H."/>
            <person name="Andersen M.R."/>
            <person name="Baker S.E."/>
        </authorList>
    </citation>
    <scope>NUCLEOTIDE SEQUENCE</scope>
    <source>
        <strain evidence="1">IBT 28561</strain>
    </source>
</reference>
<dbReference type="RefSeq" id="XP_024695910.1">
    <property type="nucleotide sequence ID" value="XM_024836654.1"/>
</dbReference>
<name>A0A2I1DBR8_ASPC2</name>
<sequence length="353" mass="40241">MESPRTINSPSEAQTLLARYLHFEISTDLLIRIPEQLLYAPPVKQVLKAAKARKRLFSYDRETNLLRIRGMSRPVHDAAGLLASEFLTSAVSVGFIPPELRKRVLLSTDGHIMTRTRDPGSGSKKLQGWTKYPDTSIAFRADQLLPMVVFETGFAERYEDLRNDASQWLLRSGGKVRLVVLFKIDEDQRVLQSSQKSHDTRRRLRKLVRDYGNDFVKTKYGIESHDDNGADISDAELYDNIRVHIELSDWMGPITARLELWELQDGTPAIRESAVVLPAPRTPVNPKIKITDIIPAASQTEHTIDPHQVHELDLDFYRELLLEGVRSQAFCRAIQHLREDPEPIDSDYIPKLG</sequence>
<gene>
    <name evidence="1" type="ORF">P168DRAFT_287813</name>
</gene>
<evidence type="ECO:0000313" key="1">
    <source>
        <dbReference type="EMBL" id="PKY07316.1"/>
    </source>
</evidence>
<keyword evidence="2" id="KW-1185">Reference proteome</keyword>
<comment type="caution">
    <text evidence="1">The sequence shown here is derived from an EMBL/GenBank/DDBJ whole genome shotgun (WGS) entry which is preliminary data.</text>
</comment>
<dbReference type="OrthoDB" id="5418367at2759"/>
<protein>
    <submittedName>
        <fullName evidence="1">Uncharacterized protein</fullName>
    </submittedName>
</protein>
<organism evidence="1 2">
    <name type="scientific">Aspergillus campestris (strain IBT 28561)</name>
    <dbReference type="NCBI Taxonomy" id="1392248"/>
    <lineage>
        <taxon>Eukaryota</taxon>
        <taxon>Fungi</taxon>
        <taxon>Dikarya</taxon>
        <taxon>Ascomycota</taxon>
        <taxon>Pezizomycotina</taxon>
        <taxon>Eurotiomycetes</taxon>
        <taxon>Eurotiomycetidae</taxon>
        <taxon>Eurotiales</taxon>
        <taxon>Aspergillaceae</taxon>
        <taxon>Aspergillus</taxon>
        <taxon>Aspergillus subgen. Circumdati</taxon>
    </lineage>
</organism>
<dbReference type="GeneID" id="36544178"/>
<dbReference type="VEuPathDB" id="FungiDB:P168DRAFT_287813"/>
<proteinExistence type="predicted"/>
<evidence type="ECO:0000313" key="2">
    <source>
        <dbReference type="Proteomes" id="UP000234254"/>
    </source>
</evidence>
<dbReference type="EMBL" id="MSFM01000002">
    <property type="protein sequence ID" value="PKY07316.1"/>
    <property type="molecule type" value="Genomic_DNA"/>
</dbReference>